<dbReference type="GO" id="GO:0030870">
    <property type="term" value="C:Mre11 complex"/>
    <property type="evidence" value="ECO:0007669"/>
    <property type="project" value="TreeGrafter"/>
</dbReference>
<evidence type="ECO:0000256" key="5">
    <source>
        <dbReference type="ARBA" id="ARBA00022723"/>
    </source>
</evidence>
<feature type="coiled-coil region" evidence="9">
    <location>
        <begin position="319"/>
        <end position="353"/>
    </location>
</feature>
<dbReference type="GO" id="GO:0000722">
    <property type="term" value="P:telomere maintenance via recombination"/>
    <property type="evidence" value="ECO:0007669"/>
    <property type="project" value="TreeGrafter"/>
</dbReference>
<proteinExistence type="predicted"/>
<feature type="coiled-coil region" evidence="9">
    <location>
        <begin position="453"/>
        <end position="537"/>
    </location>
</feature>
<comment type="caution">
    <text evidence="11">The sequence shown here is derived from an EMBL/GenBank/DDBJ whole genome shotgun (WGS) entry which is preliminary data.</text>
</comment>
<dbReference type="FunFam" id="3.40.50.300:FF:001805">
    <property type="entry name" value="Similar to DNA repair protein rad50"/>
    <property type="match status" value="1"/>
</dbReference>
<dbReference type="GO" id="GO:0003691">
    <property type="term" value="F:double-stranded telomeric DNA binding"/>
    <property type="evidence" value="ECO:0007669"/>
    <property type="project" value="TreeGrafter"/>
</dbReference>
<accession>A0A8S1LCW5</accession>
<dbReference type="GO" id="GO:0051880">
    <property type="term" value="F:G-quadruplex DNA binding"/>
    <property type="evidence" value="ECO:0007669"/>
    <property type="project" value="TreeGrafter"/>
</dbReference>
<evidence type="ECO:0000256" key="9">
    <source>
        <dbReference type="SAM" id="Coils"/>
    </source>
</evidence>
<dbReference type="GO" id="GO:0046872">
    <property type="term" value="F:metal ion binding"/>
    <property type="evidence" value="ECO:0007669"/>
    <property type="project" value="UniProtKB-KW"/>
</dbReference>
<dbReference type="OMA" id="FSDYYYR"/>
<dbReference type="GO" id="GO:0007004">
    <property type="term" value="P:telomere maintenance via telomerase"/>
    <property type="evidence" value="ECO:0007669"/>
    <property type="project" value="TreeGrafter"/>
</dbReference>
<reference evidence="11" key="1">
    <citation type="submission" date="2021-01" db="EMBL/GenBank/DDBJ databases">
        <authorList>
            <consortium name="Genoscope - CEA"/>
            <person name="William W."/>
        </authorList>
    </citation>
    <scope>NUCLEOTIDE SEQUENCE</scope>
</reference>
<dbReference type="GO" id="GO:0000794">
    <property type="term" value="C:condensed nuclear chromosome"/>
    <property type="evidence" value="ECO:0007669"/>
    <property type="project" value="TreeGrafter"/>
</dbReference>
<dbReference type="EMBL" id="CAJJDM010000036">
    <property type="protein sequence ID" value="CAD8065387.1"/>
    <property type="molecule type" value="Genomic_DNA"/>
</dbReference>
<evidence type="ECO:0000256" key="8">
    <source>
        <dbReference type="ARBA" id="ARBA00049360"/>
    </source>
</evidence>
<evidence type="ECO:0000256" key="2">
    <source>
        <dbReference type="ARBA" id="ARBA00004123"/>
    </source>
</evidence>
<comment type="cofactor">
    <cofactor evidence="1">
        <name>Zn(2+)</name>
        <dbReference type="ChEBI" id="CHEBI:29105"/>
    </cofactor>
</comment>
<keyword evidence="5" id="KW-0479">Metal-binding</keyword>
<dbReference type="GO" id="GO:0043047">
    <property type="term" value="F:single-stranded telomeric DNA binding"/>
    <property type="evidence" value="ECO:0007669"/>
    <property type="project" value="TreeGrafter"/>
</dbReference>
<dbReference type="GO" id="GO:0016887">
    <property type="term" value="F:ATP hydrolysis activity"/>
    <property type="evidence" value="ECO:0007669"/>
    <property type="project" value="InterPro"/>
</dbReference>
<feature type="coiled-coil region" evidence="9">
    <location>
        <begin position="203"/>
        <end position="258"/>
    </location>
</feature>
<comment type="subcellular location">
    <subcellularLocation>
        <location evidence="3">Chromosome</location>
    </subcellularLocation>
    <subcellularLocation>
        <location evidence="2">Nucleus</location>
    </subcellularLocation>
</comment>
<evidence type="ECO:0000259" key="10">
    <source>
        <dbReference type="Pfam" id="PF13476"/>
    </source>
</evidence>
<keyword evidence="4" id="KW-0158">Chromosome</keyword>
<gene>
    <name evidence="11" type="ORF">PPRIM_AZ9-3.1.T0370246</name>
</gene>
<dbReference type="GO" id="GO:0006302">
    <property type="term" value="P:double-strand break repair"/>
    <property type="evidence" value="ECO:0007669"/>
    <property type="project" value="InterPro"/>
</dbReference>
<evidence type="ECO:0000256" key="6">
    <source>
        <dbReference type="ARBA" id="ARBA00022833"/>
    </source>
</evidence>
<feature type="coiled-coil region" evidence="9">
    <location>
        <begin position="914"/>
        <end position="1027"/>
    </location>
</feature>
<sequence>MSSLLHLKLDGIRSYCHVGQVKEDNRKAAQQSQSIYFKQPLTLIWGHNGSGKTTIIEALRTITTGMQPPNSEKGRSFLTDSHLLGQSKTDACIELGFKSINNREIVARRHFSIVYDSPNSCKFSSLRSTLQTRSLETDKLETLHSSCANIEKQIPCFLGVSVPILNNVLLCHQEEQLWMFSDNSTLKGIFDELFETTDLVNIEIRLREQLKDAESKAKILMEKVEFSKRDMDDGQRQRTNLQNQLEEKIQEIKIIQDINSQMNQIQISNINFNIIQQRMSECADLIACRNSIQENKLQLQLDHVDLNQLSQQDFVISSLKQLEIELRNTQANLKSTEINLENKKLELQELQIDTTIETQKQEIKLIRDSIKSIFMFSNNVSDENLLKQVKEKINQNKYEQQQEQQTQQDLQQTFQTKISNLNDKKQKCLIEVRINENQRNEQLKLKDQISKDIKNKEVLLQQLFFQKKQAEQQEIQIKEKQKLKLEFEQINQDLIECYDITQKNQQINSYQDIIKKIQELEVNISTKSSQIDLLIRENGWRAMIKLNGSKLERDISISRCEESIKQKIQLIKTQMAKDQAQIKILNEQKEELKNLLSINKAIKYDPYELDNLKRQLREVKENKIKYIFNQTEFIDQYITSSKQSGKCLLCLKPTDQSCFELLKHRVQQNLPKTKSKINEFELQINSLKAEKEKIQQGIQNNQHLEKIRQIDSQIAEIQASQKDSVNNDTILQLEKNLQDITLLRQLFGNEEENQKEQLLIQKMQMEREYPILKGSLKLSNNPYNQSQLQKAKQEIQNKLKQYESLPENYENPKQLQDSILRIQTELNQLKLQNQKIVIQDFDDKQYEIQQIESQLNQLELEQKQQYDSYMELILNKKQLLNNLESIQPQFEQKILKKQELMNKSKNNYKYADYIQKLQLEIQTETDKMQQLELDIYQKQQKLKQYQELQDYIQKLQKWQDYDQAEQKLNEQIEILQQDIQNLQQEYQQQQINISTKDKFRLEYDLRRSKLEQNFQSALELKKDINRRYDGSEQKRLELLCEYVATQQFISDLKKYLQILEATMLECHGQKMKEINKYLLDTWQKIYNGQDIKFIEVKFDEIPNQKKISKKYNYRLVMRTMNNTEIDMKGRCSMGQKMLASIVFRMALAECFGSNCCFLALDEPTSNLDRKHIKTLAEQLNSLIELMKQHEQQIQLIIITHDMDLVKLLKRHSESYYMISKKDNGFSGIEERKIEELK</sequence>
<evidence type="ECO:0000313" key="12">
    <source>
        <dbReference type="Proteomes" id="UP000688137"/>
    </source>
</evidence>
<keyword evidence="7" id="KW-0539">Nucleus</keyword>
<dbReference type="Proteomes" id="UP000688137">
    <property type="component" value="Unassembled WGS sequence"/>
</dbReference>
<dbReference type="GO" id="GO:0070192">
    <property type="term" value="P:chromosome organization involved in meiotic cell cycle"/>
    <property type="evidence" value="ECO:0007669"/>
    <property type="project" value="TreeGrafter"/>
</dbReference>
<name>A0A8S1LCW5_PARPR</name>
<keyword evidence="6" id="KW-0862">Zinc</keyword>
<feature type="coiled-coil region" evidence="9">
    <location>
        <begin position="841"/>
        <end position="868"/>
    </location>
</feature>
<comment type="catalytic activity">
    <reaction evidence="8">
        <text>ATP + H2O = ADP + phosphate + H(+)</text>
        <dbReference type="Rhea" id="RHEA:13065"/>
        <dbReference type="ChEBI" id="CHEBI:15377"/>
        <dbReference type="ChEBI" id="CHEBI:15378"/>
        <dbReference type="ChEBI" id="CHEBI:30616"/>
        <dbReference type="ChEBI" id="CHEBI:43474"/>
        <dbReference type="ChEBI" id="CHEBI:456216"/>
    </reaction>
</comment>
<organism evidence="11 12">
    <name type="scientific">Paramecium primaurelia</name>
    <dbReference type="NCBI Taxonomy" id="5886"/>
    <lineage>
        <taxon>Eukaryota</taxon>
        <taxon>Sar</taxon>
        <taxon>Alveolata</taxon>
        <taxon>Ciliophora</taxon>
        <taxon>Intramacronucleata</taxon>
        <taxon>Oligohymenophorea</taxon>
        <taxon>Peniculida</taxon>
        <taxon>Parameciidae</taxon>
        <taxon>Paramecium</taxon>
    </lineage>
</organism>
<feature type="coiled-coil region" evidence="9">
    <location>
        <begin position="568"/>
        <end position="629"/>
    </location>
</feature>
<evidence type="ECO:0000256" key="3">
    <source>
        <dbReference type="ARBA" id="ARBA00004286"/>
    </source>
</evidence>
<evidence type="ECO:0000256" key="7">
    <source>
        <dbReference type="ARBA" id="ARBA00023242"/>
    </source>
</evidence>
<dbReference type="AlphaFoldDB" id="A0A8S1LCW5"/>
<dbReference type="InterPro" id="IPR038729">
    <property type="entry name" value="Rad50/SbcC_AAA"/>
</dbReference>
<evidence type="ECO:0000256" key="4">
    <source>
        <dbReference type="ARBA" id="ARBA00022454"/>
    </source>
</evidence>
<evidence type="ECO:0000256" key="1">
    <source>
        <dbReference type="ARBA" id="ARBA00001947"/>
    </source>
</evidence>
<evidence type="ECO:0000313" key="11">
    <source>
        <dbReference type="EMBL" id="CAD8065387.1"/>
    </source>
</evidence>
<feature type="coiled-coil region" evidence="9">
    <location>
        <begin position="670"/>
        <end position="697"/>
    </location>
</feature>
<dbReference type="PANTHER" id="PTHR18867:SF12">
    <property type="entry name" value="DNA REPAIR PROTEIN RAD50"/>
    <property type="match status" value="1"/>
</dbReference>
<feature type="domain" description="Rad50/SbcC-type AAA" evidence="10">
    <location>
        <begin position="7"/>
        <end position="253"/>
    </location>
</feature>
<dbReference type="PANTHER" id="PTHR18867">
    <property type="entry name" value="RAD50"/>
    <property type="match status" value="1"/>
</dbReference>
<feature type="coiled-coil region" evidence="9">
    <location>
        <begin position="748"/>
        <end position="808"/>
    </location>
</feature>
<protein>
    <recommendedName>
        <fullName evidence="10">Rad50/SbcC-type AAA domain-containing protein</fullName>
    </recommendedName>
</protein>
<dbReference type="Pfam" id="PF13476">
    <property type="entry name" value="AAA_23"/>
    <property type="match status" value="1"/>
</dbReference>
<keyword evidence="12" id="KW-1185">Reference proteome</keyword>
<keyword evidence="9" id="KW-0175">Coiled coil</keyword>